<evidence type="ECO:0000256" key="6">
    <source>
        <dbReference type="PROSITE-ProRule" id="PRU00352"/>
    </source>
</evidence>
<accession>A0A8T0A7N2</accession>
<dbReference type="InterPro" id="IPR036352">
    <property type="entry name" value="Semap_dom_sf"/>
</dbReference>
<evidence type="ECO:0000313" key="11">
    <source>
        <dbReference type="EMBL" id="KAF7686474.1"/>
    </source>
</evidence>
<dbReference type="AlphaFoldDB" id="A0A8T0A7N2"/>
<dbReference type="PROSITE" id="PS50835">
    <property type="entry name" value="IG_LIKE"/>
    <property type="match status" value="1"/>
</dbReference>
<dbReference type="InterPro" id="IPR016201">
    <property type="entry name" value="PSI"/>
</dbReference>
<dbReference type="SUPFAM" id="SSF101912">
    <property type="entry name" value="Sema domain"/>
    <property type="match status" value="1"/>
</dbReference>
<dbReference type="InterPro" id="IPR007110">
    <property type="entry name" value="Ig-like_dom"/>
</dbReference>
<keyword evidence="8" id="KW-0812">Transmembrane</keyword>
<dbReference type="Gene3D" id="2.60.40.10">
    <property type="entry name" value="Immunoglobulins"/>
    <property type="match status" value="1"/>
</dbReference>
<dbReference type="SMART" id="SM00423">
    <property type="entry name" value="PSI"/>
    <property type="match status" value="1"/>
</dbReference>
<dbReference type="InterPro" id="IPR015943">
    <property type="entry name" value="WD40/YVTN_repeat-like_dom_sf"/>
</dbReference>
<dbReference type="PANTHER" id="PTHR11036">
    <property type="entry name" value="SEMAPHORIN"/>
    <property type="match status" value="1"/>
</dbReference>
<dbReference type="Gene3D" id="3.30.1680.10">
    <property type="entry name" value="ligand-binding face of the semaphorins, domain 2"/>
    <property type="match status" value="1"/>
</dbReference>
<comment type="caution">
    <text evidence="11">The sequence shown here is derived from an EMBL/GenBank/DDBJ whole genome shotgun (WGS) entry which is preliminary data.</text>
</comment>
<comment type="subcellular location">
    <subcellularLocation>
        <location evidence="1">Membrane</location>
    </subcellularLocation>
</comment>
<comment type="caution">
    <text evidence="6">Lacks conserved residue(s) required for the propagation of feature annotation.</text>
</comment>
<evidence type="ECO:0000313" key="12">
    <source>
        <dbReference type="Proteomes" id="UP000606274"/>
    </source>
</evidence>
<evidence type="ECO:0000256" key="1">
    <source>
        <dbReference type="ARBA" id="ARBA00004370"/>
    </source>
</evidence>
<reference evidence="11" key="1">
    <citation type="submission" date="2020-08" db="EMBL/GenBank/DDBJ databases">
        <title>Chromosome-level assembly of Southern catfish (Silurus meridionalis) provides insights into visual adaptation to the nocturnal and benthic lifestyles.</title>
        <authorList>
            <person name="Zhang Y."/>
            <person name="Wang D."/>
            <person name="Peng Z."/>
        </authorList>
    </citation>
    <scope>NUCLEOTIDE SEQUENCE</scope>
    <source>
        <strain evidence="11">SWU-2019-XX</strain>
        <tissue evidence="11">Muscle</tissue>
    </source>
</reference>
<dbReference type="EMBL" id="JABFDY010000029">
    <property type="protein sequence ID" value="KAF7686474.1"/>
    <property type="molecule type" value="Genomic_DNA"/>
</dbReference>
<dbReference type="Proteomes" id="UP000606274">
    <property type="component" value="Unassembled WGS sequence"/>
</dbReference>
<dbReference type="GO" id="GO:0045499">
    <property type="term" value="F:chemorepellent activity"/>
    <property type="evidence" value="ECO:0007669"/>
    <property type="project" value="TreeGrafter"/>
</dbReference>
<gene>
    <name evidence="11" type="ORF">HF521_015836</name>
</gene>
<dbReference type="PANTHER" id="PTHR11036:SF145">
    <property type="entry name" value="SEMAPHORIN-4A ISOFORM X1-RELATED"/>
    <property type="match status" value="1"/>
</dbReference>
<organism evidence="11 12">
    <name type="scientific">Silurus meridionalis</name>
    <name type="common">Southern catfish</name>
    <name type="synonym">Silurus soldatovi meridionalis</name>
    <dbReference type="NCBI Taxonomy" id="175797"/>
    <lineage>
        <taxon>Eukaryota</taxon>
        <taxon>Metazoa</taxon>
        <taxon>Chordata</taxon>
        <taxon>Craniata</taxon>
        <taxon>Vertebrata</taxon>
        <taxon>Euteleostomi</taxon>
        <taxon>Actinopterygii</taxon>
        <taxon>Neopterygii</taxon>
        <taxon>Teleostei</taxon>
        <taxon>Ostariophysi</taxon>
        <taxon>Siluriformes</taxon>
        <taxon>Siluridae</taxon>
        <taxon>Silurus</taxon>
    </lineage>
</organism>
<dbReference type="InterPro" id="IPR036179">
    <property type="entry name" value="Ig-like_dom_sf"/>
</dbReference>
<feature type="domain" description="Sema" evidence="10">
    <location>
        <begin position="91"/>
        <end position="549"/>
    </location>
</feature>
<keyword evidence="12" id="KW-1185">Reference proteome</keyword>
<evidence type="ECO:0000256" key="3">
    <source>
        <dbReference type="ARBA" id="ARBA00023136"/>
    </source>
</evidence>
<evidence type="ECO:0000256" key="7">
    <source>
        <dbReference type="SAM" id="MobiDB-lite"/>
    </source>
</evidence>
<evidence type="ECO:0000256" key="4">
    <source>
        <dbReference type="ARBA" id="ARBA00023157"/>
    </source>
</evidence>
<feature type="transmembrane region" description="Helical" evidence="8">
    <location>
        <begin position="777"/>
        <end position="797"/>
    </location>
</feature>
<dbReference type="Pfam" id="PF01403">
    <property type="entry name" value="Sema"/>
    <property type="match status" value="1"/>
</dbReference>
<dbReference type="GO" id="GO:0001755">
    <property type="term" value="P:neural crest cell migration"/>
    <property type="evidence" value="ECO:0007669"/>
    <property type="project" value="TreeGrafter"/>
</dbReference>
<keyword evidence="8" id="KW-1133">Transmembrane helix</keyword>
<feature type="compositionally biased region" description="Low complexity" evidence="7">
    <location>
        <begin position="708"/>
        <end position="729"/>
    </location>
</feature>
<dbReference type="SMART" id="SM00630">
    <property type="entry name" value="Sema"/>
    <property type="match status" value="1"/>
</dbReference>
<keyword evidence="3 8" id="KW-0472">Membrane</keyword>
<dbReference type="Gene3D" id="2.130.10.10">
    <property type="entry name" value="YVTN repeat-like/Quinoprotein amine dehydrogenase"/>
    <property type="match status" value="1"/>
</dbReference>
<dbReference type="InterPro" id="IPR027231">
    <property type="entry name" value="Semaphorin"/>
</dbReference>
<keyword evidence="4" id="KW-1015">Disulfide bond</keyword>
<evidence type="ECO:0000256" key="2">
    <source>
        <dbReference type="ARBA" id="ARBA00009492"/>
    </source>
</evidence>
<dbReference type="GO" id="GO:0030335">
    <property type="term" value="P:positive regulation of cell migration"/>
    <property type="evidence" value="ECO:0007669"/>
    <property type="project" value="TreeGrafter"/>
</dbReference>
<dbReference type="GO" id="GO:0030215">
    <property type="term" value="F:semaphorin receptor binding"/>
    <property type="evidence" value="ECO:0007669"/>
    <property type="project" value="InterPro"/>
</dbReference>
<dbReference type="GO" id="GO:0007411">
    <property type="term" value="P:axon guidance"/>
    <property type="evidence" value="ECO:0007669"/>
    <property type="project" value="TreeGrafter"/>
</dbReference>
<proteinExistence type="inferred from homology"/>
<name>A0A8T0A7N2_SILME</name>
<dbReference type="Pfam" id="PF01437">
    <property type="entry name" value="PSI"/>
    <property type="match status" value="1"/>
</dbReference>
<feature type="region of interest" description="Disordered" evidence="7">
    <location>
        <begin position="806"/>
        <end position="859"/>
    </location>
</feature>
<evidence type="ECO:0000259" key="9">
    <source>
        <dbReference type="PROSITE" id="PS50835"/>
    </source>
</evidence>
<dbReference type="OrthoDB" id="9988752at2759"/>
<feature type="region of interest" description="Disordered" evidence="7">
    <location>
        <begin position="703"/>
        <end position="749"/>
    </location>
</feature>
<evidence type="ECO:0000256" key="8">
    <source>
        <dbReference type="SAM" id="Phobius"/>
    </source>
</evidence>
<evidence type="ECO:0000256" key="5">
    <source>
        <dbReference type="ARBA" id="ARBA00023180"/>
    </source>
</evidence>
<dbReference type="InterPro" id="IPR013783">
    <property type="entry name" value="Ig-like_fold"/>
</dbReference>
<sequence>MVRHDCSDFLWAVRAARELHSDACRTKQRFEDQRSQIALCTCSTSSSASSNPSSLSSPPPGRMASVQPLFLTASIIFFLFISSAHAHAVPRLTFPLESPGRPITLFNLPDVSNTTTLLLSNDEETLYIGARDAILSLKISKTGSLELSKKIDWSPTETELRECIMKGTNEMDCANFVRVLQVLNSTHMFACGTFAFGPRCSYISSEDFSLSSSAGEKHEEGRGRCPYNPYNKHTAITVGGELYTATVADFRGNRPVISRHLSEGDRVDMKLDDTPGWLEDPTFISSAYIPSEEKVYFFFSEMGREYDFIERFTVSRVAQVCTSDVGGQRTLQRRWTTFTKAQLLCQARDELPYNVLQDMSTLWPAEGASEDETLFYGIFSSQWSVNSGRSAVCAFSLRDVKDVFGGNYKTLNRDTLRWSSRMQEKIANPGECGLHNSSDNVLRFVKEHFLADKSVSPANQGLALVSGDQRYTNLVAQRVKGANGREYTVLYLLTESGFLHKAVLAGGGAHIVEEIQVLREPQRVTNLLLSISKGVVFVGSSEGVASVPLSACALYRSCAECVLARDPFCAWDSTRRVCAHVSAVTDQAVQDVDGGNVLKVCKNFTTLNPRGRSVTTTVSHSEVVSVSLKEVVRLRCRTLSQLATLHWERSGAELSPDIYIKEHGVLSFLATPTTLGSYRCQATENGFTQTLCLYEVRQKEDPSLQPISTSSTSSTFSTSSTLSPAPARETTPREKTETKPTTQTSASTLIPAVTQAPAHGSKHMLQHESSASYLKELVAVSVLLAMCVCALLLLVAYDLRKTYHSRTAPHLSSHDSDQEREVLQGESPHPEKQSSEKSPHPPNTGVSNGSNVYLPNTPI</sequence>
<dbReference type="SUPFAM" id="SSF48726">
    <property type="entry name" value="Immunoglobulin"/>
    <property type="match status" value="1"/>
</dbReference>
<dbReference type="GO" id="GO:0005886">
    <property type="term" value="C:plasma membrane"/>
    <property type="evidence" value="ECO:0007669"/>
    <property type="project" value="TreeGrafter"/>
</dbReference>
<dbReference type="InterPro" id="IPR002165">
    <property type="entry name" value="Plexin_repeat"/>
</dbReference>
<dbReference type="InterPro" id="IPR001627">
    <property type="entry name" value="Semap_dom"/>
</dbReference>
<feature type="compositionally biased region" description="Polar residues" evidence="7">
    <location>
        <begin position="844"/>
        <end position="859"/>
    </location>
</feature>
<evidence type="ECO:0000259" key="10">
    <source>
        <dbReference type="PROSITE" id="PS51004"/>
    </source>
</evidence>
<dbReference type="GO" id="GO:0071526">
    <property type="term" value="P:semaphorin-plexin signaling pathway"/>
    <property type="evidence" value="ECO:0007669"/>
    <property type="project" value="TreeGrafter"/>
</dbReference>
<feature type="compositionally biased region" description="Basic and acidic residues" evidence="7">
    <location>
        <begin position="812"/>
        <end position="839"/>
    </location>
</feature>
<dbReference type="SUPFAM" id="SSF103575">
    <property type="entry name" value="Plexin repeat"/>
    <property type="match status" value="1"/>
</dbReference>
<feature type="domain" description="Ig-like" evidence="9">
    <location>
        <begin position="609"/>
        <end position="685"/>
    </location>
</feature>
<keyword evidence="5" id="KW-0325">Glycoprotein</keyword>
<dbReference type="PROSITE" id="PS51004">
    <property type="entry name" value="SEMA"/>
    <property type="match status" value="1"/>
</dbReference>
<comment type="similarity">
    <text evidence="2">Belongs to the semaphorin family.</text>
</comment>
<feature type="compositionally biased region" description="Low complexity" evidence="7">
    <location>
        <begin position="739"/>
        <end position="748"/>
    </location>
</feature>
<protein>
    <submittedName>
        <fullName evidence="11">Uncharacterized protein</fullName>
    </submittedName>
</protein>
<dbReference type="FunFam" id="2.130.10.10:FF:000257">
    <property type="entry name" value="semaphorin-4A isoform X2"/>
    <property type="match status" value="1"/>
</dbReference>